<dbReference type="GO" id="GO:0016020">
    <property type="term" value="C:membrane"/>
    <property type="evidence" value="ECO:0007669"/>
    <property type="project" value="TreeGrafter"/>
</dbReference>
<dbReference type="PANTHER" id="PTHR23028">
    <property type="entry name" value="ACETYLTRANSFERASE"/>
    <property type="match status" value="1"/>
</dbReference>
<name>A0A6J5C017_9BURK</name>
<keyword evidence="1" id="KW-1133">Transmembrane helix</keyword>
<feature type="transmembrane region" description="Helical" evidence="1">
    <location>
        <begin position="252"/>
        <end position="270"/>
    </location>
</feature>
<evidence type="ECO:0000313" key="4">
    <source>
        <dbReference type="Proteomes" id="UP000494249"/>
    </source>
</evidence>
<evidence type="ECO:0000313" key="3">
    <source>
        <dbReference type="EMBL" id="CAB3720725.1"/>
    </source>
</evidence>
<keyword evidence="1" id="KW-0812">Transmembrane</keyword>
<feature type="transmembrane region" description="Helical" evidence="1">
    <location>
        <begin position="158"/>
        <end position="180"/>
    </location>
</feature>
<dbReference type="Pfam" id="PF01757">
    <property type="entry name" value="Acyl_transf_3"/>
    <property type="match status" value="1"/>
</dbReference>
<feature type="transmembrane region" description="Helical" evidence="1">
    <location>
        <begin position="187"/>
        <end position="207"/>
    </location>
</feature>
<dbReference type="EMBL" id="CADIKB010000028">
    <property type="protein sequence ID" value="CAB3720725.1"/>
    <property type="molecule type" value="Genomic_DNA"/>
</dbReference>
<gene>
    <name evidence="3" type="ORF">LMG22037_04749</name>
</gene>
<accession>A0A6J5C017</accession>
<dbReference type="AlphaFoldDB" id="A0A6J5C017"/>
<evidence type="ECO:0000259" key="2">
    <source>
        <dbReference type="Pfam" id="PF01757"/>
    </source>
</evidence>
<reference evidence="3 4" key="1">
    <citation type="submission" date="2020-04" db="EMBL/GenBank/DDBJ databases">
        <authorList>
            <person name="De Canck E."/>
        </authorList>
    </citation>
    <scope>NUCLEOTIDE SEQUENCE [LARGE SCALE GENOMIC DNA]</scope>
    <source>
        <strain evidence="3 4">LMG 22037</strain>
    </source>
</reference>
<proteinExistence type="predicted"/>
<feature type="transmembrane region" description="Helical" evidence="1">
    <location>
        <begin position="328"/>
        <end position="349"/>
    </location>
</feature>
<dbReference type="GO" id="GO:0016747">
    <property type="term" value="F:acyltransferase activity, transferring groups other than amino-acyl groups"/>
    <property type="evidence" value="ECO:0007669"/>
    <property type="project" value="InterPro"/>
</dbReference>
<sequence>MHPLSHALSRNGNNFDLVRLVAAVSVVYGHSYLLQAPDGTSDWVQNALGFDGFGALGVYAFFLLSGMLVTASFDRQRSVPRFAVLRIARLWPAVALGSLVTVFVVGPLFTTLPLRAYFSSGMTWSNLDNFSTIVMKTGWALPGVFEHNRFPVDVCAPLWTLPLEVRCYLIVLVTGMLGLLSSPRGAALAAALGIAAFVLRVHVAPHLGPHSLPLVQIGLRDFSETPGGYSFWPEPFFMLGMLLYGWRERISISGLAALGFTMVFLVFRDTAGAQPLFYLAFVYGVLWAGTTPLLQRFVPRHDYSYGIYLYGFMVQQCVANIAPQLSHVTAVLVAAPLILLCAAVSWHCVERPVLMWCRARLARRRAMAAEATGEAAAGAGRGARQTVR</sequence>
<dbReference type="RefSeq" id="WP_035477852.1">
    <property type="nucleotide sequence ID" value="NZ_CADFGL010000010.1"/>
</dbReference>
<dbReference type="PANTHER" id="PTHR23028:SF53">
    <property type="entry name" value="ACYL_TRANSF_3 DOMAIN-CONTAINING PROTEIN"/>
    <property type="match status" value="1"/>
</dbReference>
<feature type="transmembrane region" description="Helical" evidence="1">
    <location>
        <begin position="94"/>
        <end position="118"/>
    </location>
</feature>
<feature type="transmembrane region" description="Helical" evidence="1">
    <location>
        <begin position="53"/>
        <end position="73"/>
    </location>
</feature>
<protein>
    <recommendedName>
        <fullName evidence="2">Acyltransferase 3 domain-containing protein</fullName>
    </recommendedName>
</protein>
<feature type="transmembrane region" description="Helical" evidence="1">
    <location>
        <begin position="276"/>
        <end position="294"/>
    </location>
</feature>
<evidence type="ECO:0000256" key="1">
    <source>
        <dbReference type="SAM" id="Phobius"/>
    </source>
</evidence>
<organism evidence="3 4">
    <name type="scientific">Paraburkholderia phenoliruptrix</name>
    <dbReference type="NCBI Taxonomy" id="252970"/>
    <lineage>
        <taxon>Bacteria</taxon>
        <taxon>Pseudomonadati</taxon>
        <taxon>Pseudomonadota</taxon>
        <taxon>Betaproteobacteria</taxon>
        <taxon>Burkholderiales</taxon>
        <taxon>Burkholderiaceae</taxon>
        <taxon>Paraburkholderia</taxon>
    </lineage>
</organism>
<dbReference type="InterPro" id="IPR050879">
    <property type="entry name" value="Acyltransferase_3"/>
</dbReference>
<dbReference type="GO" id="GO:0009103">
    <property type="term" value="P:lipopolysaccharide biosynthetic process"/>
    <property type="evidence" value="ECO:0007669"/>
    <property type="project" value="TreeGrafter"/>
</dbReference>
<dbReference type="Proteomes" id="UP000494249">
    <property type="component" value="Unassembled WGS sequence"/>
</dbReference>
<keyword evidence="1" id="KW-0472">Membrane</keyword>
<dbReference type="InterPro" id="IPR002656">
    <property type="entry name" value="Acyl_transf_3_dom"/>
</dbReference>
<feature type="domain" description="Acyltransferase 3" evidence="2">
    <location>
        <begin position="14"/>
        <end position="344"/>
    </location>
</feature>